<evidence type="ECO:0000313" key="7">
    <source>
        <dbReference type="Proteomes" id="UP000008495"/>
    </source>
</evidence>
<evidence type="ECO:0000256" key="3">
    <source>
        <dbReference type="ARBA" id="ARBA00023315"/>
    </source>
</evidence>
<organism evidence="6 7">
    <name type="scientific">Austwickia chelonae NBRC 105200</name>
    <dbReference type="NCBI Taxonomy" id="1184607"/>
    <lineage>
        <taxon>Bacteria</taxon>
        <taxon>Bacillati</taxon>
        <taxon>Actinomycetota</taxon>
        <taxon>Actinomycetes</taxon>
        <taxon>Micrococcales</taxon>
        <taxon>Dermatophilaceae</taxon>
        <taxon>Austwickia</taxon>
    </lineage>
</organism>
<dbReference type="AlphaFoldDB" id="K6VPI3"/>
<evidence type="ECO:0000259" key="5">
    <source>
        <dbReference type="SMART" id="SM00827"/>
    </source>
</evidence>
<evidence type="ECO:0000256" key="4">
    <source>
        <dbReference type="ARBA" id="ARBA00048462"/>
    </source>
</evidence>
<evidence type="ECO:0000256" key="2">
    <source>
        <dbReference type="ARBA" id="ARBA00022679"/>
    </source>
</evidence>
<dbReference type="SUPFAM" id="SSF52151">
    <property type="entry name" value="FabD/lysophospholipase-like"/>
    <property type="match status" value="1"/>
</dbReference>
<proteinExistence type="predicted"/>
<dbReference type="Proteomes" id="UP000008495">
    <property type="component" value="Unassembled WGS sequence"/>
</dbReference>
<dbReference type="Pfam" id="PF00698">
    <property type="entry name" value="Acyl_transf_1"/>
    <property type="match status" value="1"/>
</dbReference>
<dbReference type="EC" id="2.3.1.39" evidence="1"/>
<accession>K6VPI3</accession>
<gene>
    <name evidence="6" type="primary">fabD</name>
    <name evidence="6" type="ORF">AUCHE_05_01900</name>
</gene>
<dbReference type="EMBL" id="BAGZ01000005">
    <property type="protein sequence ID" value="GAB77285.1"/>
    <property type="molecule type" value="Genomic_DNA"/>
</dbReference>
<dbReference type="InterPro" id="IPR016035">
    <property type="entry name" value="Acyl_Trfase/lysoPLipase"/>
</dbReference>
<dbReference type="Gene3D" id="3.30.70.250">
    <property type="entry name" value="Malonyl-CoA ACP transacylase, ACP-binding"/>
    <property type="match status" value="1"/>
</dbReference>
<keyword evidence="3" id="KW-0012">Acyltransferase</keyword>
<dbReference type="STRING" id="100225.SAMN05421595_1105"/>
<sequence>MLVLAIVCPGQGSQSPGFLTPWLEIPGVAARLDRLSSEAGLDLRLHGTVSDADTIRDTAVAQPLIVAAGLLIAPMLVGEDMGSSSALPEVTDLVAGHSVGELTAAAIAGVFSSAQAMRLVRARGQAMAAAAARRKTSMSAVLGGDPEEVSTVLGRFGLAPANVNGAGQVVAAGTVEQLAGLAEHPPARSRVVPLDVAGAFHTEWMEPASAVLARAAADITPDDARITYVSNQAGQSLRDGVKILDLVVGQVVRPVRWDKVMESMLAAGVTGLVELAPAGTLTGLAKRAMRGVECVAVKTPGDLDGARALIARHQTKAMA</sequence>
<dbReference type="GO" id="GO:0006633">
    <property type="term" value="P:fatty acid biosynthetic process"/>
    <property type="evidence" value="ECO:0007669"/>
    <property type="project" value="TreeGrafter"/>
</dbReference>
<feature type="domain" description="Malonyl-CoA:ACP transacylase (MAT)" evidence="5">
    <location>
        <begin position="7"/>
        <end position="314"/>
    </location>
</feature>
<evidence type="ECO:0000313" key="6">
    <source>
        <dbReference type="EMBL" id="GAB77285.1"/>
    </source>
</evidence>
<dbReference type="InterPro" id="IPR016036">
    <property type="entry name" value="Malonyl_transacylase_ACP-bd"/>
</dbReference>
<dbReference type="SMART" id="SM00827">
    <property type="entry name" value="PKS_AT"/>
    <property type="match status" value="1"/>
</dbReference>
<dbReference type="GO" id="GO:0004314">
    <property type="term" value="F:[acyl-carrier-protein] S-malonyltransferase activity"/>
    <property type="evidence" value="ECO:0007669"/>
    <property type="project" value="UniProtKB-EC"/>
</dbReference>
<protein>
    <recommendedName>
        <fullName evidence="1">[acyl-carrier-protein] S-malonyltransferase</fullName>
        <ecNumber evidence="1">2.3.1.39</ecNumber>
    </recommendedName>
</protein>
<dbReference type="InterPro" id="IPR001227">
    <property type="entry name" value="Ac_transferase_dom_sf"/>
</dbReference>
<dbReference type="PANTHER" id="PTHR42681:SF1">
    <property type="entry name" value="MALONYL-COA-ACYL CARRIER PROTEIN TRANSACYLASE, MITOCHONDRIAL"/>
    <property type="match status" value="1"/>
</dbReference>
<keyword evidence="7" id="KW-1185">Reference proteome</keyword>
<keyword evidence="2" id="KW-0808">Transferase</keyword>
<name>K6VPI3_9MICO</name>
<comment type="caution">
    <text evidence="6">The sequence shown here is derived from an EMBL/GenBank/DDBJ whole genome shotgun (WGS) entry which is preliminary data.</text>
</comment>
<dbReference type="GO" id="GO:0005829">
    <property type="term" value="C:cytosol"/>
    <property type="evidence" value="ECO:0007669"/>
    <property type="project" value="TreeGrafter"/>
</dbReference>
<dbReference type="PANTHER" id="PTHR42681">
    <property type="entry name" value="MALONYL-COA-ACYL CARRIER PROTEIN TRANSACYLASE, MITOCHONDRIAL"/>
    <property type="match status" value="1"/>
</dbReference>
<dbReference type="InterPro" id="IPR014043">
    <property type="entry name" value="Acyl_transferase_dom"/>
</dbReference>
<comment type="catalytic activity">
    <reaction evidence="4">
        <text>holo-[ACP] + malonyl-CoA = malonyl-[ACP] + CoA</text>
        <dbReference type="Rhea" id="RHEA:41792"/>
        <dbReference type="Rhea" id="RHEA-COMP:9623"/>
        <dbReference type="Rhea" id="RHEA-COMP:9685"/>
        <dbReference type="ChEBI" id="CHEBI:57287"/>
        <dbReference type="ChEBI" id="CHEBI:57384"/>
        <dbReference type="ChEBI" id="CHEBI:64479"/>
        <dbReference type="ChEBI" id="CHEBI:78449"/>
        <dbReference type="EC" id="2.3.1.39"/>
    </reaction>
</comment>
<dbReference type="SUPFAM" id="SSF55048">
    <property type="entry name" value="Probable ACP-binding domain of malonyl-CoA ACP transacylase"/>
    <property type="match status" value="1"/>
</dbReference>
<dbReference type="InterPro" id="IPR050858">
    <property type="entry name" value="Mal-CoA-ACP_Trans/PKS_FabD"/>
</dbReference>
<dbReference type="Gene3D" id="3.40.366.10">
    <property type="entry name" value="Malonyl-Coenzyme A Acyl Carrier Protein, domain 2"/>
    <property type="match status" value="1"/>
</dbReference>
<dbReference type="eggNOG" id="COG0331">
    <property type="taxonomic scope" value="Bacteria"/>
</dbReference>
<evidence type="ECO:0000256" key="1">
    <source>
        <dbReference type="ARBA" id="ARBA00013258"/>
    </source>
</evidence>
<reference evidence="6 7" key="1">
    <citation type="submission" date="2012-08" db="EMBL/GenBank/DDBJ databases">
        <title>Whole genome shotgun sequence of Austwickia chelonae NBRC 105200.</title>
        <authorList>
            <person name="Yoshida I."/>
            <person name="Hosoyama A."/>
            <person name="Tsuchikane K."/>
            <person name="Katsumata H."/>
            <person name="Ando Y."/>
            <person name="Ohji S."/>
            <person name="Hamada M."/>
            <person name="Tamura T."/>
            <person name="Yamazoe A."/>
            <person name="Yamazaki S."/>
            <person name="Fujita N."/>
        </authorList>
    </citation>
    <scope>NUCLEOTIDE SEQUENCE [LARGE SCALE GENOMIC DNA]</scope>
    <source>
        <strain evidence="6 7">NBRC 105200</strain>
    </source>
</reference>